<dbReference type="GO" id="GO:0003682">
    <property type="term" value="F:chromatin binding"/>
    <property type="evidence" value="ECO:0007669"/>
    <property type="project" value="TreeGrafter"/>
</dbReference>
<comment type="caution">
    <text evidence="18">The sequence shown here is derived from an EMBL/GenBank/DDBJ whole genome shotgun (WGS) entry which is preliminary data.</text>
</comment>
<keyword evidence="8" id="KW-0862">Zinc</keyword>
<evidence type="ECO:0000313" key="18">
    <source>
        <dbReference type="EMBL" id="KAA8900142.1"/>
    </source>
</evidence>
<dbReference type="PANTHER" id="PTHR45861:SF1">
    <property type="entry name" value="DNA POLYMERASE ALPHA CATALYTIC SUBUNIT"/>
    <property type="match status" value="1"/>
</dbReference>
<evidence type="ECO:0000256" key="4">
    <source>
        <dbReference type="ARBA" id="ARBA00022695"/>
    </source>
</evidence>
<dbReference type="GO" id="GO:0000166">
    <property type="term" value="F:nucleotide binding"/>
    <property type="evidence" value="ECO:0007669"/>
    <property type="project" value="InterPro"/>
</dbReference>
<evidence type="ECO:0000259" key="16">
    <source>
        <dbReference type="Pfam" id="PF08996"/>
    </source>
</evidence>
<dbReference type="GO" id="GO:0008270">
    <property type="term" value="F:zinc ion binding"/>
    <property type="evidence" value="ECO:0007669"/>
    <property type="project" value="UniProtKB-KW"/>
</dbReference>
<dbReference type="Gene3D" id="3.90.1600.10">
    <property type="entry name" value="Palm domain of DNA polymerase"/>
    <property type="match status" value="2"/>
</dbReference>
<protein>
    <recommendedName>
        <fullName evidence="12">DNA polymerase</fullName>
        <ecNumber evidence="12">2.7.7.7</ecNumber>
    </recommendedName>
</protein>
<dbReference type="InterPro" id="IPR023211">
    <property type="entry name" value="DNA_pol_palm_dom_sf"/>
</dbReference>
<dbReference type="NCBIfam" id="TIGR00592">
    <property type="entry name" value="pol2"/>
    <property type="match status" value="1"/>
</dbReference>
<evidence type="ECO:0000256" key="13">
    <source>
        <dbReference type="SAM" id="MobiDB-lite"/>
    </source>
</evidence>
<keyword evidence="7" id="KW-0863">Zinc-finger</keyword>
<reference evidence="18 19" key="1">
    <citation type="submission" date="2019-07" db="EMBL/GenBank/DDBJ databases">
        <title>Genome assembly of two rare yeast pathogens: Diutina rugosa and Trichomonascus ciferrii.</title>
        <authorList>
            <person name="Mixao V."/>
            <person name="Saus E."/>
            <person name="Hansen A."/>
            <person name="Lass-Flor C."/>
            <person name="Gabaldon T."/>
        </authorList>
    </citation>
    <scope>NUCLEOTIDE SEQUENCE [LARGE SCALE GENOMIC DNA]</scope>
    <source>
        <strain evidence="18 19">CBS 613</strain>
    </source>
</reference>
<evidence type="ECO:0000256" key="9">
    <source>
        <dbReference type="ARBA" id="ARBA00022932"/>
    </source>
</evidence>
<dbReference type="SMART" id="SM00486">
    <property type="entry name" value="POLBc"/>
    <property type="match status" value="1"/>
</dbReference>
<proteinExistence type="inferred from homology"/>
<dbReference type="InterPro" id="IPR038256">
    <property type="entry name" value="Pol_alpha_znc_sf"/>
</dbReference>
<feature type="compositionally biased region" description="Low complexity" evidence="13">
    <location>
        <begin position="218"/>
        <end position="230"/>
    </location>
</feature>
<dbReference type="GO" id="GO:0005658">
    <property type="term" value="C:alpha DNA polymerase:primase complex"/>
    <property type="evidence" value="ECO:0007669"/>
    <property type="project" value="TreeGrafter"/>
</dbReference>
<feature type="compositionally biased region" description="Acidic residues" evidence="13">
    <location>
        <begin position="24"/>
        <end position="39"/>
    </location>
</feature>
<sequence length="1408" mass="158662">MASRAAKLEQLRRLKKARSGVLSDSEDDNDGVIYDEVDESTYRDHKRKQMMEDDFVVDDDGEGYVDTGADEWDDATRPNYDSDDEDKPQQQRKRKKATKVAKSSSHISNFFKPSAATAAAARPQAKVDANIDDILNDFGGAAPKRMKKDAFTISKQKSQSPTPQAKSSSFFSMKKRKTQQVVTDDFDDDSAMDVDDVGVEEDTPPSEPMVAEEEETKPMPSSPVKVSSPPATQESESDSDDDIVVVRPRAAAVAPRPKMSTISSIKANVLQSSPIRGSTEAVGNKPKVSQNAVTQDGSFKMFWIDYSVADNTLLLYGKILTNEGKLVSGVVQVNDIHRELYFLPKEGYDVKEVYEDVVPTLQQTFELSMIKAKPETMKYAFEIPDIPQETEYLKVLLPFKLKNNYYRQLPIEPSGRTYSHVFGKSADIFEEFILQRNIMGPCWLEIKGGDFNALQNSSHCQLEVALSSPKLVTPITNNAPPAPPLKLMSLSVQTKLDEKSNNQEIIAVTMSTYKDVSPEAHDNLLTPSEVVTLCRPVDSQVILKDLEARAKKTKFNLRTFPNEKALLNVMVALIKNADPDVFIGYNLLQEIIEVLTHRLRHHNVTLWSALGRRNRRSWPQRFGGNSKSTLMQTTEVFAGRLLCDIAGDLGRSLSTKCTSWELSEMYRVVCGKQYAGMEVNWANMSNPDYFMTVLKENKTQAEISAEIASVMQILSLSMQLTNIAGNAWEKTLEGTRSGRNESILLHEFRRNNYILPDKGGAAVQQAQQARVDNEPDDATTQTRNKKPKFIGGLVFEPEKGLHQNYTLVMDFNSLYPSIIQEFNICFTTVARDDYNRTHDEQNDMPSYPERDQNPGILPKLLNTLVSRRREVKKLLKDPKLTPQQRAQFDVKQTALKLTANSMYGCLGYVQSRFYAKPLAMLVTNKGREILMDTRQLAESEGLKVVYGDTDSVMINSGCANYKDAVKIGNDFKGKVNEKYKLLEIDIDNVFKRLLLHAKKKYAAMNVTYDKESDTENLKLEVKGLDLVRREYCQLSKDVSTFILGKILGEDDDHEQLLQTVYDYLENLSQEVRANKIRPDKFRINKQLSKDPEKYNDAKSQPHVQVGLRLKKQGKVIKANSVISYIITAPTADNTNSTENERARAFQEVISNKEAGYSPDPNYYLEKQILNPVQRLLEAVDGVDIVRVAECLGLDGTKFAHREAARHAAYVPMEANLKDEERFSQCSHFVVTCTCGKRFRFGGIQSSPDYKVGYNGVSCASCNQSISGYTLAAQLEYAIRRHLAAYYAGWLRCNDASCNHRTRQIGVYGRRCHGTVGCKGVMRYEYTDRDLYNQLLYFSSLFDVDKAKKGQLKSLDIPGVEALPHGSLEALAEQNRELFTRCTSVPEKYLSNCGRRYVNMGSIFNFLQV</sequence>
<dbReference type="CDD" id="cd05776">
    <property type="entry name" value="DNA_polB_alpha_exo"/>
    <property type="match status" value="1"/>
</dbReference>
<dbReference type="EC" id="2.7.7.7" evidence="12"/>
<dbReference type="Gene3D" id="1.10.132.60">
    <property type="entry name" value="DNA polymerase family B, C-terminal domain"/>
    <property type="match status" value="1"/>
</dbReference>
<dbReference type="Gene3D" id="1.10.3200.20">
    <property type="entry name" value="DNA Polymerase alpha, zinc finger"/>
    <property type="match status" value="1"/>
</dbReference>
<evidence type="ECO:0000256" key="7">
    <source>
        <dbReference type="ARBA" id="ARBA00022771"/>
    </source>
</evidence>
<feature type="compositionally biased region" description="Acidic residues" evidence="13">
    <location>
        <begin position="52"/>
        <end position="73"/>
    </location>
</feature>
<keyword evidence="6" id="KW-0479">Metal-binding</keyword>
<evidence type="ECO:0000256" key="11">
    <source>
        <dbReference type="ARBA" id="ARBA00023242"/>
    </source>
</evidence>
<dbReference type="InterPro" id="IPR042087">
    <property type="entry name" value="DNA_pol_B_thumb"/>
</dbReference>
<dbReference type="FunFam" id="1.10.132.60:FF:000004">
    <property type="entry name" value="DNA polymerase"/>
    <property type="match status" value="1"/>
</dbReference>
<dbReference type="GO" id="GO:0006272">
    <property type="term" value="P:leading strand elongation"/>
    <property type="evidence" value="ECO:0007669"/>
    <property type="project" value="TreeGrafter"/>
</dbReference>
<dbReference type="EMBL" id="SWFT01000116">
    <property type="protein sequence ID" value="KAA8900142.1"/>
    <property type="molecule type" value="Genomic_DNA"/>
</dbReference>
<feature type="domain" description="DNA-directed DNA polymerase family B multifunctional" evidence="14">
    <location>
        <begin position="727"/>
        <end position="1178"/>
    </location>
</feature>
<dbReference type="CDD" id="cd05532">
    <property type="entry name" value="POLBc_alpha"/>
    <property type="match status" value="1"/>
</dbReference>
<dbReference type="InterPro" id="IPR006134">
    <property type="entry name" value="DNA-dir_DNA_pol_B_multi_dom"/>
</dbReference>
<dbReference type="Pfam" id="PF03104">
    <property type="entry name" value="DNA_pol_B_exo1"/>
    <property type="match status" value="1"/>
</dbReference>
<dbReference type="Pfam" id="PF12254">
    <property type="entry name" value="DNA_pol_alpha_N"/>
    <property type="match status" value="1"/>
</dbReference>
<evidence type="ECO:0000256" key="12">
    <source>
        <dbReference type="RuleBase" id="RU000442"/>
    </source>
</evidence>
<dbReference type="Pfam" id="PF08996">
    <property type="entry name" value="zf-DNA_Pol"/>
    <property type="match status" value="1"/>
</dbReference>
<evidence type="ECO:0000313" key="19">
    <source>
        <dbReference type="Proteomes" id="UP000449547"/>
    </source>
</evidence>
<evidence type="ECO:0000259" key="14">
    <source>
        <dbReference type="Pfam" id="PF00136"/>
    </source>
</evidence>
<dbReference type="PROSITE" id="PS00116">
    <property type="entry name" value="DNA_POLYMERASE_B"/>
    <property type="match status" value="1"/>
</dbReference>
<dbReference type="InterPro" id="IPR006172">
    <property type="entry name" value="DNA-dir_DNA_pol_B"/>
</dbReference>
<dbReference type="Pfam" id="PF00136">
    <property type="entry name" value="DNA_pol_B"/>
    <property type="match status" value="1"/>
</dbReference>
<feature type="region of interest" description="Disordered" evidence="13">
    <location>
        <begin position="13"/>
        <end position="129"/>
    </location>
</feature>
<keyword evidence="11" id="KW-0539">Nucleus</keyword>
<dbReference type="RefSeq" id="XP_034011281.1">
    <property type="nucleotide sequence ID" value="XM_034156777.1"/>
</dbReference>
<dbReference type="GO" id="GO:1902975">
    <property type="term" value="P:mitotic DNA replication initiation"/>
    <property type="evidence" value="ECO:0007669"/>
    <property type="project" value="InterPro"/>
</dbReference>
<accession>A0A642UJM6</accession>
<keyword evidence="10 12" id="KW-0238">DNA-binding</keyword>
<evidence type="ECO:0000256" key="10">
    <source>
        <dbReference type="ARBA" id="ARBA00023125"/>
    </source>
</evidence>
<feature type="domain" description="DNA-directed DNA polymerase family B exonuclease" evidence="15">
    <location>
        <begin position="420"/>
        <end position="665"/>
    </location>
</feature>
<dbReference type="InterPro" id="IPR024647">
    <property type="entry name" value="DNA_pol_a_cat_su_N"/>
</dbReference>
<comment type="catalytic activity">
    <reaction evidence="12">
        <text>DNA(n) + a 2'-deoxyribonucleoside 5'-triphosphate = DNA(n+1) + diphosphate</text>
        <dbReference type="Rhea" id="RHEA:22508"/>
        <dbReference type="Rhea" id="RHEA-COMP:17339"/>
        <dbReference type="Rhea" id="RHEA-COMP:17340"/>
        <dbReference type="ChEBI" id="CHEBI:33019"/>
        <dbReference type="ChEBI" id="CHEBI:61560"/>
        <dbReference type="ChEBI" id="CHEBI:173112"/>
        <dbReference type="EC" id="2.7.7.7"/>
    </reaction>
</comment>
<dbReference type="PANTHER" id="PTHR45861">
    <property type="entry name" value="DNA POLYMERASE ALPHA CATALYTIC SUBUNIT"/>
    <property type="match status" value="1"/>
</dbReference>
<dbReference type="GO" id="GO:0003688">
    <property type="term" value="F:DNA replication origin binding"/>
    <property type="evidence" value="ECO:0007669"/>
    <property type="project" value="TreeGrafter"/>
</dbReference>
<gene>
    <name evidence="18" type="ORF">DIURU_003958</name>
</gene>
<dbReference type="InterPro" id="IPR045846">
    <property type="entry name" value="POLBc_alpha"/>
</dbReference>
<evidence type="ECO:0000259" key="17">
    <source>
        <dbReference type="Pfam" id="PF12254"/>
    </source>
</evidence>
<dbReference type="Gene3D" id="2.40.50.730">
    <property type="match status" value="1"/>
</dbReference>
<dbReference type="GO" id="GO:0003697">
    <property type="term" value="F:single-stranded DNA binding"/>
    <property type="evidence" value="ECO:0007669"/>
    <property type="project" value="TreeGrafter"/>
</dbReference>
<dbReference type="OMA" id="MTKMNVG"/>
<dbReference type="Proteomes" id="UP000449547">
    <property type="component" value="Unassembled WGS sequence"/>
</dbReference>
<dbReference type="InterPro" id="IPR015088">
    <property type="entry name" value="Znf_DNA-dir_DNA_pol_B_alpha"/>
</dbReference>
<dbReference type="Gene3D" id="3.30.420.10">
    <property type="entry name" value="Ribonuclease H-like superfamily/Ribonuclease H"/>
    <property type="match status" value="1"/>
</dbReference>
<keyword evidence="9 12" id="KW-0239">DNA-directed DNA polymerase</keyword>
<feature type="compositionally biased region" description="Acidic residues" evidence="13">
    <location>
        <begin position="184"/>
        <end position="215"/>
    </location>
</feature>
<dbReference type="VEuPathDB" id="FungiDB:DIURU_003958"/>
<dbReference type="GO" id="GO:0006273">
    <property type="term" value="P:lagging strand elongation"/>
    <property type="evidence" value="ECO:0007669"/>
    <property type="project" value="TreeGrafter"/>
</dbReference>
<feature type="compositionally biased region" description="Polar residues" evidence="13">
    <location>
        <begin position="153"/>
        <end position="165"/>
    </location>
</feature>
<dbReference type="SUPFAM" id="SSF56672">
    <property type="entry name" value="DNA/RNA polymerases"/>
    <property type="match status" value="1"/>
</dbReference>
<dbReference type="GeneID" id="54782609"/>
<dbReference type="PRINTS" id="PR00106">
    <property type="entry name" value="DNAPOLB"/>
</dbReference>
<dbReference type="InterPro" id="IPR017964">
    <property type="entry name" value="DNA-dir_DNA_pol_B_CS"/>
</dbReference>
<comment type="similarity">
    <text evidence="2 12">Belongs to the DNA polymerase type-B family.</text>
</comment>
<dbReference type="SUPFAM" id="SSF53098">
    <property type="entry name" value="Ribonuclease H-like"/>
    <property type="match status" value="1"/>
</dbReference>
<name>A0A642UJM6_DIURU</name>
<dbReference type="InterPro" id="IPR043502">
    <property type="entry name" value="DNA/RNA_pol_sf"/>
</dbReference>
<evidence type="ECO:0000256" key="8">
    <source>
        <dbReference type="ARBA" id="ARBA00022833"/>
    </source>
</evidence>
<feature type="domain" description="DNA polymerase alpha catalytic subunit N-terminal" evidence="17">
    <location>
        <begin position="8"/>
        <end position="73"/>
    </location>
</feature>
<keyword evidence="3 12" id="KW-0808">Transferase</keyword>
<dbReference type="InterPro" id="IPR012337">
    <property type="entry name" value="RNaseH-like_sf"/>
</dbReference>
<keyword evidence="19" id="KW-1185">Reference proteome</keyword>
<evidence type="ECO:0000259" key="15">
    <source>
        <dbReference type="Pfam" id="PF03104"/>
    </source>
</evidence>
<evidence type="ECO:0000256" key="5">
    <source>
        <dbReference type="ARBA" id="ARBA00022705"/>
    </source>
</evidence>
<dbReference type="Gene3D" id="3.30.70.2820">
    <property type="match status" value="1"/>
</dbReference>
<organism evidence="18 19">
    <name type="scientific">Diutina rugosa</name>
    <name type="common">Yeast</name>
    <name type="synonym">Candida rugosa</name>
    <dbReference type="NCBI Taxonomy" id="5481"/>
    <lineage>
        <taxon>Eukaryota</taxon>
        <taxon>Fungi</taxon>
        <taxon>Dikarya</taxon>
        <taxon>Ascomycota</taxon>
        <taxon>Saccharomycotina</taxon>
        <taxon>Pichiomycetes</taxon>
        <taxon>Debaryomycetaceae</taxon>
        <taxon>Diutina</taxon>
    </lineage>
</organism>
<evidence type="ECO:0000256" key="3">
    <source>
        <dbReference type="ARBA" id="ARBA00022679"/>
    </source>
</evidence>
<dbReference type="InterPro" id="IPR006133">
    <property type="entry name" value="DNA-dir_DNA_pol_B_exonuc"/>
</dbReference>
<feature type="domain" description="Zinc finger DNA-directed DNA polymerase family B alpha" evidence="16">
    <location>
        <begin position="1215"/>
        <end position="1403"/>
    </location>
</feature>
<evidence type="ECO:0000256" key="6">
    <source>
        <dbReference type="ARBA" id="ARBA00022723"/>
    </source>
</evidence>
<keyword evidence="4 12" id="KW-0548">Nucleotidyltransferase</keyword>
<dbReference type="InterPro" id="IPR036397">
    <property type="entry name" value="RNaseH_sf"/>
</dbReference>
<evidence type="ECO:0000256" key="2">
    <source>
        <dbReference type="ARBA" id="ARBA00005755"/>
    </source>
</evidence>
<dbReference type="OrthoDB" id="6755010at2759"/>
<keyword evidence="5 12" id="KW-0235">DNA replication</keyword>
<feature type="compositionally biased region" description="Basic residues" evidence="13">
    <location>
        <begin position="90"/>
        <end position="99"/>
    </location>
</feature>
<comment type="subcellular location">
    <subcellularLocation>
        <location evidence="1">Nucleus</location>
    </subcellularLocation>
</comment>
<feature type="region of interest" description="Disordered" evidence="13">
    <location>
        <begin position="147"/>
        <end position="240"/>
    </location>
</feature>
<evidence type="ECO:0000256" key="1">
    <source>
        <dbReference type="ARBA" id="ARBA00004123"/>
    </source>
</evidence>
<dbReference type="GO" id="GO:0003887">
    <property type="term" value="F:DNA-directed DNA polymerase activity"/>
    <property type="evidence" value="ECO:0007669"/>
    <property type="project" value="UniProtKB-KW"/>
</dbReference>